<reference evidence="6 7" key="1">
    <citation type="submission" date="2020-06" db="EMBL/GenBank/DDBJ databases">
        <authorList>
            <person name="Chanama M."/>
        </authorList>
    </citation>
    <scope>NUCLEOTIDE SEQUENCE [LARGE SCALE GENOMIC DNA]</scope>
    <source>
        <strain evidence="6 7">TBRC6557</strain>
    </source>
</reference>
<gene>
    <name evidence="6" type="ORF">HT134_06420</name>
</gene>
<evidence type="ECO:0000256" key="3">
    <source>
        <dbReference type="ARBA" id="ARBA00023125"/>
    </source>
</evidence>
<dbReference type="InterPro" id="IPR000847">
    <property type="entry name" value="LysR_HTH_N"/>
</dbReference>
<evidence type="ECO:0000313" key="7">
    <source>
        <dbReference type="Proteomes" id="UP000546126"/>
    </source>
</evidence>
<dbReference type="GO" id="GO:0003677">
    <property type="term" value="F:DNA binding"/>
    <property type="evidence" value="ECO:0007669"/>
    <property type="project" value="UniProtKB-KW"/>
</dbReference>
<dbReference type="AlphaFoldDB" id="A0A7Y6M9M4"/>
<evidence type="ECO:0000256" key="1">
    <source>
        <dbReference type="ARBA" id="ARBA00009437"/>
    </source>
</evidence>
<dbReference type="FunFam" id="1.10.10.10:FF:000001">
    <property type="entry name" value="LysR family transcriptional regulator"/>
    <property type="match status" value="1"/>
</dbReference>
<dbReference type="PROSITE" id="PS50931">
    <property type="entry name" value="HTH_LYSR"/>
    <property type="match status" value="1"/>
</dbReference>
<feature type="domain" description="HTH lysR-type" evidence="5">
    <location>
        <begin position="3"/>
        <end position="60"/>
    </location>
</feature>
<name>A0A7Y6M9M4_9ACTN</name>
<evidence type="ECO:0000259" key="5">
    <source>
        <dbReference type="PROSITE" id="PS50931"/>
    </source>
</evidence>
<evidence type="ECO:0000313" key="6">
    <source>
        <dbReference type="EMBL" id="NUW39767.1"/>
    </source>
</evidence>
<evidence type="ECO:0000256" key="4">
    <source>
        <dbReference type="ARBA" id="ARBA00023163"/>
    </source>
</evidence>
<dbReference type="RefSeq" id="WP_175599257.1">
    <property type="nucleotide sequence ID" value="NZ_JABWGO010000001.1"/>
</dbReference>
<dbReference type="InterPro" id="IPR036390">
    <property type="entry name" value="WH_DNA-bd_sf"/>
</dbReference>
<dbReference type="SUPFAM" id="SSF46785">
    <property type="entry name" value="Winged helix' DNA-binding domain"/>
    <property type="match status" value="1"/>
</dbReference>
<sequence length="316" mass="35534">MDVDIHGLRAFAVAAEELHFGRAAVRLHLSQQALSKRIRRLEDALGTRLFERTTRSVELTAAGRRFLPRAVEAVSAFDRAVDSVRTGGEPLRVDVYDERFTPLRMLREASAAAEPPLRIELSMRQGLSAALPALRRGEIDAAFGRVHDTPRPWPAELACRLVRLEPLDAFVPADHLLTGREALRPADLREHGIAMPDPAGAEEWRGYLTRLCERFGLPLRFTEPAIGQWHLVELFLREKAAVGLGERSIDAGGSGLRRVPIVEPEILMPWWIVWRRRDPPPPLRTLLRRLGRGPRLPAPADPLRWVPDADRRPVDA</sequence>
<protein>
    <submittedName>
        <fullName evidence="6">LysR family transcriptional regulator</fullName>
    </submittedName>
</protein>
<dbReference type="InterPro" id="IPR005119">
    <property type="entry name" value="LysR_subst-bd"/>
</dbReference>
<evidence type="ECO:0000256" key="2">
    <source>
        <dbReference type="ARBA" id="ARBA00023015"/>
    </source>
</evidence>
<dbReference type="Gene3D" id="3.40.190.10">
    <property type="entry name" value="Periplasmic binding protein-like II"/>
    <property type="match status" value="2"/>
</dbReference>
<proteinExistence type="inferred from homology"/>
<dbReference type="Pfam" id="PF00126">
    <property type="entry name" value="HTH_1"/>
    <property type="match status" value="1"/>
</dbReference>
<comment type="caution">
    <text evidence="6">The sequence shown here is derived from an EMBL/GenBank/DDBJ whole genome shotgun (WGS) entry which is preliminary data.</text>
</comment>
<keyword evidence="4" id="KW-0804">Transcription</keyword>
<dbReference type="GO" id="GO:0003700">
    <property type="term" value="F:DNA-binding transcription factor activity"/>
    <property type="evidence" value="ECO:0007669"/>
    <property type="project" value="InterPro"/>
</dbReference>
<comment type="similarity">
    <text evidence="1">Belongs to the LysR transcriptional regulatory family.</text>
</comment>
<organism evidence="6 7">
    <name type="scientific">Nonomuraea rhodomycinica</name>
    <dbReference type="NCBI Taxonomy" id="1712872"/>
    <lineage>
        <taxon>Bacteria</taxon>
        <taxon>Bacillati</taxon>
        <taxon>Actinomycetota</taxon>
        <taxon>Actinomycetes</taxon>
        <taxon>Streptosporangiales</taxon>
        <taxon>Streptosporangiaceae</taxon>
        <taxon>Nonomuraea</taxon>
    </lineage>
</organism>
<dbReference type="PRINTS" id="PR00039">
    <property type="entry name" value="HTHLYSR"/>
</dbReference>
<accession>A0A7Y6M9M4</accession>
<keyword evidence="7" id="KW-1185">Reference proteome</keyword>
<dbReference type="GO" id="GO:0032993">
    <property type="term" value="C:protein-DNA complex"/>
    <property type="evidence" value="ECO:0007669"/>
    <property type="project" value="TreeGrafter"/>
</dbReference>
<dbReference type="PANTHER" id="PTHR30346:SF0">
    <property type="entry name" value="HCA OPERON TRANSCRIPTIONAL ACTIVATOR HCAR"/>
    <property type="match status" value="1"/>
</dbReference>
<keyword evidence="3" id="KW-0238">DNA-binding</keyword>
<dbReference type="Gene3D" id="1.10.10.10">
    <property type="entry name" value="Winged helix-like DNA-binding domain superfamily/Winged helix DNA-binding domain"/>
    <property type="match status" value="1"/>
</dbReference>
<dbReference type="PANTHER" id="PTHR30346">
    <property type="entry name" value="TRANSCRIPTIONAL DUAL REGULATOR HCAR-RELATED"/>
    <property type="match status" value="1"/>
</dbReference>
<dbReference type="Pfam" id="PF03466">
    <property type="entry name" value="LysR_substrate"/>
    <property type="match status" value="1"/>
</dbReference>
<dbReference type="InterPro" id="IPR036388">
    <property type="entry name" value="WH-like_DNA-bd_sf"/>
</dbReference>
<dbReference type="EMBL" id="JABWGO010000001">
    <property type="protein sequence ID" value="NUW39767.1"/>
    <property type="molecule type" value="Genomic_DNA"/>
</dbReference>
<keyword evidence="2" id="KW-0805">Transcription regulation</keyword>
<dbReference type="SUPFAM" id="SSF53850">
    <property type="entry name" value="Periplasmic binding protein-like II"/>
    <property type="match status" value="1"/>
</dbReference>
<dbReference type="Proteomes" id="UP000546126">
    <property type="component" value="Unassembled WGS sequence"/>
</dbReference>